<dbReference type="InParanoid" id="A0A2P5HZW6"/>
<accession>A0A2P5HZW6</accession>
<proteinExistence type="predicted"/>
<name>A0A2P5HZW6_DIAHE</name>
<organism evidence="1 2">
    <name type="scientific">Diaporthe helianthi</name>
    <dbReference type="NCBI Taxonomy" id="158607"/>
    <lineage>
        <taxon>Eukaryota</taxon>
        <taxon>Fungi</taxon>
        <taxon>Dikarya</taxon>
        <taxon>Ascomycota</taxon>
        <taxon>Pezizomycotina</taxon>
        <taxon>Sordariomycetes</taxon>
        <taxon>Sordariomycetidae</taxon>
        <taxon>Diaporthales</taxon>
        <taxon>Diaporthaceae</taxon>
        <taxon>Diaporthe</taxon>
    </lineage>
</organism>
<dbReference type="Proteomes" id="UP000094444">
    <property type="component" value="Unassembled WGS sequence"/>
</dbReference>
<dbReference type="AlphaFoldDB" id="A0A2P5HZW6"/>
<dbReference type="EMBL" id="MAVT02000444">
    <property type="protein sequence ID" value="POS75786.1"/>
    <property type="molecule type" value="Genomic_DNA"/>
</dbReference>
<evidence type="ECO:0000313" key="2">
    <source>
        <dbReference type="Proteomes" id="UP000094444"/>
    </source>
</evidence>
<protein>
    <submittedName>
        <fullName evidence="1">Uncharacterized protein</fullName>
    </submittedName>
</protein>
<keyword evidence="2" id="KW-1185">Reference proteome</keyword>
<comment type="caution">
    <text evidence="1">The sequence shown here is derived from an EMBL/GenBank/DDBJ whole genome shotgun (WGS) entry which is preliminary data.</text>
</comment>
<reference evidence="1" key="1">
    <citation type="submission" date="2017-09" db="EMBL/GenBank/DDBJ databases">
        <title>Polyketide synthases of a Diaporthe helianthi virulent isolate.</title>
        <authorList>
            <person name="Baroncelli R."/>
        </authorList>
    </citation>
    <scope>NUCLEOTIDE SEQUENCE [LARGE SCALE GENOMIC DNA]</scope>
    <source>
        <strain evidence="1">7/96</strain>
    </source>
</reference>
<gene>
    <name evidence="1" type="ORF">DHEL01_v205819</name>
</gene>
<sequence length="67" mass="7321">MTSSQAQENTTAAAATCPTFARRLSRRRRAHAHQITAQAESEDRFSVPRGAKVMTEAYTAPALLLAF</sequence>
<evidence type="ECO:0000313" key="1">
    <source>
        <dbReference type="EMBL" id="POS75786.1"/>
    </source>
</evidence>